<comment type="caution">
    <text evidence="3">The sequence shown here is derived from an EMBL/GenBank/DDBJ whole genome shotgun (WGS) entry which is preliminary data.</text>
</comment>
<reference evidence="3" key="1">
    <citation type="submission" date="2020-03" db="EMBL/GenBank/DDBJ databases">
        <title>Genome of Pelagibius litoralis DSM 21314T.</title>
        <authorList>
            <person name="Wang G."/>
        </authorList>
    </citation>
    <scope>NUCLEOTIDE SEQUENCE</scope>
    <source>
        <strain evidence="3">DSM 21314</strain>
    </source>
</reference>
<dbReference type="InterPro" id="IPR023361">
    <property type="entry name" value="DUF1285_beta_roll_sf"/>
</dbReference>
<keyword evidence="4" id="KW-1185">Reference proteome</keyword>
<name>A0A967F219_9PROT</name>
<dbReference type="InterPro" id="IPR048341">
    <property type="entry name" value="DUF1285_N"/>
</dbReference>
<evidence type="ECO:0000259" key="1">
    <source>
        <dbReference type="Pfam" id="PF06938"/>
    </source>
</evidence>
<dbReference type="RefSeq" id="WP_167229503.1">
    <property type="nucleotide sequence ID" value="NZ_JAAQPH010000024.1"/>
</dbReference>
<dbReference type="PIRSF" id="PIRSF029557">
    <property type="entry name" value="UCP029557"/>
    <property type="match status" value="1"/>
</dbReference>
<dbReference type="Proteomes" id="UP000761264">
    <property type="component" value="Unassembled WGS sequence"/>
</dbReference>
<sequence>MSADQSPGLPDLPSGGEFDIRIARDGTWFHEGAEIARKPLVKLFATVLRRDDEGAYWLQTPVEKGRITVEDVPFVAVELSVRGSGEDQRLSFRTNLDEWVAAGAAHPLRVAESRASAGPSPYILVRDALEARILRPVYYELAELAVPAPETADGLGVWSDGVFFVIGNAA</sequence>
<gene>
    <name evidence="3" type="ORF">HBA54_23925</name>
</gene>
<organism evidence="3 4">
    <name type="scientific">Pelagibius litoralis</name>
    <dbReference type="NCBI Taxonomy" id="374515"/>
    <lineage>
        <taxon>Bacteria</taxon>
        <taxon>Pseudomonadati</taxon>
        <taxon>Pseudomonadota</taxon>
        <taxon>Alphaproteobacteria</taxon>
        <taxon>Rhodospirillales</taxon>
        <taxon>Rhodovibrionaceae</taxon>
        <taxon>Pelagibius</taxon>
    </lineage>
</organism>
<protein>
    <submittedName>
        <fullName evidence="3">DUF1285 domain-containing protein</fullName>
    </submittedName>
</protein>
<proteinExistence type="predicted"/>
<evidence type="ECO:0000313" key="3">
    <source>
        <dbReference type="EMBL" id="NIA71645.1"/>
    </source>
</evidence>
<dbReference type="Pfam" id="PF06938">
    <property type="entry name" value="DUF1285_N"/>
    <property type="match status" value="1"/>
</dbReference>
<dbReference type="InterPro" id="IPR010707">
    <property type="entry name" value="DUF1285"/>
</dbReference>
<dbReference type="Pfam" id="PF21028">
    <property type="entry name" value="DUF1285_C"/>
    <property type="match status" value="1"/>
</dbReference>
<evidence type="ECO:0000313" key="4">
    <source>
        <dbReference type="Proteomes" id="UP000761264"/>
    </source>
</evidence>
<feature type="domain" description="DUF1285" evidence="1">
    <location>
        <begin position="15"/>
        <end position="72"/>
    </location>
</feature>
<dbReference type="InterPro" id="IPR048342">
    <property type="entry name" value="DUF1285_C"/>
</dbReference>
<accession>A0A967F219</accession>
<dbReference type="EMBL" id="JAAQPH010000024">
    <property type="protein sequence ID" value="NIA71645.1"/>
    <property type="molecule type" value="Genomic_DNA"/>
</dbReference>
<dbReference type="AlphaFoldDB" id="A0A967F219"/>
<evidence type="ECO:0000259" key="2">
    <source>
        <dbReference type="Pfam" id="PF21028"/>
    </source>
</evidence>
<dbReference type="Gene3D" id="2.30.270.10">
    <property type="entry name" value="duf1285 protein"/>
    <property type="match status" value="1"/>
</dbReference>
<dbReference type="Gene3D" id="3.10.540.10">
    <property type="entry name" value="duf1285 like domain"/>
    <property type="match status" value="1"/>
</dbReference>
<feature type="domain" description="DUF1285" evidence="2">
    <location>
        <begin position="73"/>
        <end position="166"/>
    </location>
</feature>